<dbReference type="GO" id="GO:0016787">
    <property type="term" value="F:hydrolase activity"/>
    <property type="evidence" value="ECO:0007669"/>
    <property type="project" value="UniProtKB-KW"/>
</dbReference>
<keyword evidence="1" id="KW-0378">Hydrolase</keyword>
<dbReference type="Gene3D" id="3.60.21.10">
    <property type="match status" value="1"/>
</dbReference>
<sequence>MRSIADELRNSGIFSNDSQADDFAFCGFAAHVIEPGVLRAVALNTLIYTIQMNPTTNELDPCGQFAWLRKQLTVASNAGERVHLISHIPPALPFWKESYFRKYKQIIQDFAGVVDAQFYGHIHRFGYMASDSLPPLFLGGPVTRISHTAPDFTLMPFRGTQGSVVDDRVQWTFFNATQTWEPHASLRGVLGLSTLSPAALVNASVAMLRGNASTFDRFYALFEGGFATHSPSGLDQLAVSCFSLAFDWTDAFRECLGSVLGSFWGPGL</sequence>
<dbReference type="InterPro" id="IPR029052">
    <property type="entry name" value="Metallo-depent_PP-like"/>
</dbReference>
<evidence type="ECO:0000256" key="2">
    <source>
        <dbReference type="ARBA" id="ARBA00023180"/>
    </source>
</evidence>
<dbReference type="AlphaFoldDB" id="A0A7S1LG64"/>
<keyword evidence="2" id="KW-0325">Glycoprotein</keyword>
<name>A0A7S1LG64_NEODS</name>
<gene>
    <name evidence="3" type="ORF">NDES1114_LOCUS8412</name>
</gene>
<evidence type="ECO:0000256" key="1">
    <source>
        <dbReference type="ARBA" id="ARBA00022801"/>
    </source>
</evidence>
<accession>A0A7S1LG64</accession>
<dbReference type="SUPFAM" id="SSF56300">
    <property type="entry name" value="Metallo-dependent phosphatases"/>
    <property type="match status" value="1"/>
</dbReference>
<organism evidence="3">
    <name type="scientific">Neobodo designis</name>
    <name type="common">Flagellated protozoan</name>
    <name type="synonym">Bodo designis</name>
    <dbReference type="NCBI Taxonomy" id="312471"/>
    <lineage>
        <taxon>Eukaryota</taxon>
        <taxon>Discoba</taxon>
        <taxon>Euglenozoa</taxon>
        <taxon>Kinetoplastea</taxon>
        <taxon>Metakinetoplastina</taxon>
        <taxon>Neobodonida</taxon>
        <taxon>Neobodo</taxon>
    </lineage>
</organism>
<proteinExistence type="predicted"/>
<evidence type="ECO:0000313" key="3">
    <source>
        <dbReference type="EMBL" id="CAD9103242.1"/>
    </source>
</evidence>
<reference evidence="3" key="1">
    <citation type="submission" date="2021-01" db="EMBL/GenBank/DDBJ databases">
        <authorList>
            <person name="Corre E."/>
            <person name="Pelletier E."/>
            <person name="Niang G."/>
            <person name="Scheremetjew M."/>
            <person name="Finn R."/>
            <person name="Kale V."/>
            <person name="Holt S."/>
            <person name="Cochrane G."/>
            <person name="Meng A."/>
            <person name="Brown T."/>
            <person name="Cohen L."/>
        </authorList>
    </citation>
    <scope>NUCLEOTIDE SEQUENCE</scope>
    <source>
        <strain evidence="3">CCAP 1951/1</strain>
    </source>
</reference>
<evidence type="ECO:0008006" key="4">
    <source>
        <dbReference type="Google" id="ProtNLM"/>
    </source>
</evidence>
<dbReference type="PANTHER" id="PTHR10340">
    <property type="entry name" value="SPHINGOMYELIN PHOSPHODIESTERASE"/>
    <property type="match status" value="1"/>
</dbReference>
<dbReference type="EMBL" id="HBGF01012714">
    <property type="protein sequence ID" value="CAD9103242.1"/>
    <property type="molecule type" value="Transcribed_RNA"/>
</dbReference>
<dbReference type="PANTHER" id="PTHR10340:SF57">
    <property type="entry name" value="METALLOPHOS DOMAIN-CONTAINING PROTEIN"/>
    <property type="match status" value="1"/>
</dbReference>
<protein>
    <recommendedName>
        <fullName evidence="4">Calcineurin-like phosphoesterase domain-containing protein</fullName>
    </recommendedName>
</protein>